<evidence type="ECO:0000256" key="2">
    <source>
        <dbReference type="SAM" id="Phobius"/>
    </source>
</evidence>
<feature type="compositionally biased region" description="Low complexity" evidence="1">
    <location>
        <begin position="380"/>
        <end position="402"/>
    </location>
</feature>
<keyword evidence="4" id="KW-1185">Reference proteome</keyword>
<comment type="caution">
    <text evidence="3">The sequence shown here is derived from an EMBL/GenBank/DDBJ whole genome shotgun (WGS) entry which is preliminary data.</text>
</comment>
<dbReference type="OrthoDB" id="5109916at2"/>
<feature type="region of interest" description="Disordered" evidence="1">
    <location>
        <begin position="1"/>
        <end position="31"/>
    </location>
</feature>
<dbReference type="InterPro" id="IPR013783">
    <property type="entry name" value="Ig-like_fold"/>
</dbReference>
<feature type="region of interest" description="Disordered" evidence="1">
    <location>
        <begin position="127"/>
        <end position="147"/>
    </location>
</feature>
<evidence type="ECO:0000313" key="4">
    <source>
        <dbReference type="Proteomes" id="UP000215316"/>
    </source>
</evidence>
<feature type="transmembrane region" description="Helical" evidence="2">
    <location>
        <begin position="682"/>
        <end position="704"/>
    </location>
</feature>
<feature type="transmembrane region" description="Helical" evidence="2">
    <location>
        <begin position="716"/>
        <end position="736"/>
    </location>
</feature>
<feature type="transmembrane region" description="Helical" evidence="2">
    <location>
        <begin position="537"/>
        <end position="555"/>
    </location>
</feature>
<feature type="compositionally biased region" description="Gly residues" evidence="1">
    <location>
        <begin position="369"/>
        <end position="379"/>
    </location>
</feature>
<keyword evidence="2" id="KW-0472">Membrane</keyword>
<feature type="region of interest" description="Disordered" evidence="1">
    <location>
        <begin position="61"/>
        <end position="91"/>
    </location>
</feature>
<evidence type="ECO:0008006" key="5">
    <source>
        <dbReference type="Google" id="ProtNLM"/>
    </source>
</evidence>
<feature type="transmembrane region" description="Helical" evidence="2">
    <location>
        <begin position="647"/>
        <end position="670"/>
    </location>
</feature>
<feature type="transmembrane region" description="Helical" evidence="2">
    <location>
        <begin position="743"/>
        <end position="765"/>
    </location>
</feature>
<dbReference type="AlphaFoldDB" id="A0A225CBN4"/>
<reference evidence="3" key="1">
    <citation type="submission" date="2017-08" db="EMBL/GenBank/DDBJ databases">
        <title>Genomes of multiple Clavibacter strains from different subspecies.</title>
        <authorList>
            <person name="Yuan X.-K."/>
            <person name="Li X.-S."/>
            <person name="Nie J."/>
            <person name="De Boer S.H."/>
        </authorList>
    </citation>
    <scope>NUCLEOTIDE SEQUENCE [LARGE SCALE GENOMIC DNA]</scope>
    <source>
        <strain evidence="3">ATCC 33566</strain>
    </source>
</reference>
<evidence type="ECO:0000313" key="3">
    <source>
        <dbReference type="EMBL" id="OQJ63160.1"/>
    </source>
</evidence>
<organism evidence="3 4">
    <name type="scientific">Clavibacter tessellarius</name>
    <dbReference type="NCBI Taxonomy" id="31965"/>
    <lineage>
        <taxon>Bacteria</taxon>
        <taxon>Bacillati</taxon>
        <taxon>Actinomycetota</taxon>
        <taxon>Actinomycetes</taxon>
        <taxon>Micrococcales</taxon>
        <taxon>Microbacteriaceae</taxon>
        <taxon>Clavibacter</taxon>
    </lineage>
</organism>
<feature type="compositionally biased region" description="Pro residues" evidence="1">
    <location>
        <begin position="68"/>
        <end position="80"/>
    </location>
</feature>
<name>A0A225CBN4_9MICO</name>
<feature type="transmembrane region" description="Helical" evidence="2">
    <location>
        <begin position="567"/>
        <end position="589"/>
    </location>
</feature>
<keyword evidence="2" id="KW-1133">Transmembrane helix</keyword>
<evidence type="ECO:0000256" key="1">
    <source>
        <dbReference type="SAM" id="MobiDB-lite"/>
    </source>
</evidence>
<gene>
    <name evidence="3" type="ORF">B5P24_09230</name>
</gene>
<feature type="transmembrane region" description="Helical" evidence="2">
    <location>
        <begin position="601"/>
        <end position="627"/>
    </location>
</feature>
<dbReference type="GO" id="GO:0005975">
    <property type="term" value="P:carbohydrate metabolic process"/>
    <property type="evidence" value="ECO:0007669"/>
    <property type="project" value="UniProtKB-ARBA"/>
</dbReference>
<accession>A0A225CBN4</accession>
<proteinExistence type="predicted"/>
<dbReference type="EMBL" id="MZMQ01000001">
    <property type="protein sequence ID" value="OQJ63160.1"/>
    <property type="molecule type" value="Genomic_DNA"/>
</dbReference>
<sequence length="774" mass="75651">MRYRARIEGRPSTGMDGGGVRRSRETPAATRPALEPLARVAALLVLVAALAAGGATAAAAVTDDTTPTPSPVPSGAPLPAPTVQTPAFSTDGSIAVTGTRPSGQDVQVTIASVPAAVTLPTATTWRATSTGVPDGQSPVRVTSGGQEATTTASVLRAPGVNSFSVVTTGLVSGTGFPGATVDARSGSAACRATVGSSSTWACLLAPPPPSGTGIPVTATQSTPWSTGTPAVGRGSGSFDTTAPGAAVITAPAAGATVDATGITISGTADEDGATVRAYLSGYGDSACAAQVVGGAWSCATGTLPPGPLGITATVTDPLGNISTLASEVRVTVVAPAGTPSPSASPTPGASPTPRATASPDGAAASPTPGTGGGAGGGSAPGADPSPDAQPGSGGPPAAAAPGTWNAPTRFGTSLQPLPSAFTDGRGLLPLLLALGAVLLVALPALLVRGALISRFGGRHRSAEDVTPLRIVPRGDAGTLTTRAAAAAFTDSTATTGQLLVVGGRLDSAPIPIPARRLPEPTLLGARPPREPGRAGRWGAAAAALVLAAALASLSLPVGSDPNAVRLFLAALVGLAVVNGVGVVAVASVAGRVGAAPARVRAVPALLVLSVTAVLLSRVLGLAPPVVLGQVLGLVADDRDDRSRARLALVQSGSLATLGLVSWILYGLVPAGGGMWPQTANELLSVMTLASLSSAALALAPVSLVLGRSLLLRSLPLWAVVSVAVLTLGFAAVATTARGVDAGLWITALVIAAAFAAVSVAVWLWIRVVEPSVRS</sequence>
<dbReference type="Gene3D" id="2.60.40.10">
    <property type="entry name" value="Immunoglobulins"/>
    <property type="match status" value="1"/>
</dbReference>
<feature type="region of interest" description="Disordered" evidence="1">
    <location>
        <begin position="335"/>
        <end position="411"/>
    </location>
</feature>
<feature type="transmembrane region" description="Helical" evidence="2">
    <location>
        <begin position="427"/>
        <end position="451"/>
    </location>
</feature>
<keyword evidence="2" id="KW-0812">Transmembrane</keyword>
<feature type="compositionally biased region" description="Low complexity" evidence="1">
    <location>
        <begin position="351"/>
        <end position="368"/>
    </location>
</feature>
<protein>
    <recommendedName>
        <fullName evidence="5">Bacterial Ig-like domain-containing protein</fullName>
    </recommendedName>
</protein>
<dbReference type="Proteomes" id="UP000215316">
    <property type="component" value="Unassembled WGS sequence"/>
</dbReference>